<protein>
    <recommendedName>
        <fullName evidence="4">Fungal N-terminal domain-containing protein</fullName>
    </recommendedName>
</protein>
<feature type="chain" id="PRO_5031472037" description="Fungal N-terminal domain-containing protein" evidence="1">
    <location>
        <begin position="21"/>
        <end position="324"/>
    </location>
</feature>
<accession>A0A7U2I972</accession>
<organism evidence="2 3">
    <name type="scientific">Phaeosphaeria nodorum (strain SN15 / ATCC MYA-4574 / FGSC 10173)</name>
    <name type="common">Glume blotch fungus</name>
    <name type="synonym">Parastagonospora nodorum</name>
    <dbReference type="NCBI Taxonomy" id="321614"/>
    <lineage>
        <taxon>Eukaryota</taxon>
        <taxon>Fungi</taxon>
        <taxon>Dikarya</taxon>
        <taxon>Ascomycota</taxon>
        <taxon>Pezizomycotina</taxon>
        <taxon>Dothideomycetes</taxon>
        <taxon>Pleosporomycetidae</taxon>
        <taxon>Pleosporales</taxon>
        <taxon>Pleosporineae</taxon>
        <taxon>Phaeosphaeriaceae</taxon>
        <taxon>Parastagonospora</taxon>
    </lineage>
</organism>
<reference evidence="3" key="1">
    <citation type="journal article" date="2021" name="BMC Genomics">
        <title>Chromosome-level genome assembly and manually-curated proteome of model necrotroph Parastagonospora nodorum Sn15 reveals a genome-wide trove of candidate effector homologs, and redundancy of virulence-related functions within an accessory chromosome.</title>
        <authorList>
            <person name="Bertazzoni S."/>
            <person name="Jones D.A.B."/>
            <person name="Phan H.T."/>
            <person name="Tan K.-C."/>
            <person name="Hane J.K."/>
        </authorList>
    </citation>
    <scope>NUCLEOTIDE SEQUENCE [LARGE SCALE GENOMIC DNA]</scope>
    <source>
        <strain evidence="3">SN15 / ATCC MYA-4574 / FGSC 10173)</strain>
    </source>
</reference>
<evidence type="ECO:0008006" key="4">
    <source>
        <dbReference type="Google" id="ProtNLM"/>
    </source>
</evidence>
<dbReference type="Proteomes" id="UP000663193">
    <property type="component" value="Chromosome 19"/>
</dbReference>
<evidence type="ECO:0000313" key="3">
    <source>
        <dbReference type="Proteomes" id="UP000663193"/>
    </source>
</evidence>
<dbReference type="VEuPathDB" id="FungiDB:JI435_058410"/>
<gene>
    <name evidence="2" type="ORF">JI435_058410</name>
</gene>
<name>A0A7U2I972_PHANO</name>
<evidence type="ECO:0000256" key="1">
    <source>
        <dbReference type="SAM" id="SignalP"/>
    </source>
</evidence>
<evidence type="ECO:0000313" key="2">
    <source>
        <dbReference type="EMBL" id="QRD05556.1"/>
    </source>
</evidence>
<keyword evidence="1" id="KW-0732">Signal</keyword>
<sequence length="324" mass="37176">MDGAASIIAVVSLTLQLVQTVNTVKTFVRDVKGASKELERLITLLELLGALLQDVRDVMERQTSLRDFPLPSNTIFVCLKSCEKSLGLLEDEVTKHRKVQGSNPSAMKRWKDDVKLAFRAKDIVAFEARIQRDINDLHTSLGTNTTKILTTVLPIILLNQNTMISSSSISHTQNHMRLSANNINTTRTISLSSTKPHHNFKTRHKWIESPLNRFGIRQRRITKFIRMDSSQTIYSKEEAETIISECYETFISWNLLGFAFHWSRQYPYGNILPSLRVHPVVDNFYKRQLSLGLALLRKYSELSRLELFIPSQRTNMATHYLTEL</sequence>
<proteinExistence type="predicted"/>
<dbReference type="OrthoDB" id="3200163at2759"/>
<dbReference type="AlphaFoldDB" id="A0A7U2I972"/>
<keyword evidence="3" id="KW-1185">Reference proteome</keyword>
<dbReference type="EMBL" id="CP069041">
    <property type="protein sequence ID" value="QRD05556.1"/>
    <property type="molecule type" value="Genomic_DNA"/>
</dbReference>
<feature type="signal peptide" evidence="1">
    <location>
        <begin position="1"/>
        <end position="20"/>
    </location>
</feature>